<keyword evidence="2" id="KW-0408">Iron</keyword>
<keyword evidence="2" id="KW-0503">Monooxygenase</keyword>
<protein>
    <submittedName>
        <fullName evidence="4">Cytochrome P450</fullName>
    </submittedName>
</protein>
<sequence length="408" mass="45484">MKNATKASRQGAQFPPRLPIERDPVDRVAPSSKLAEARRSGEWPSFDFIDPMVGGSGVQDAKAITRYAEVREVLRAPGTRLGIVVHAEEESLKMPGMLLVGEGEEHRRAKSVLVRHLNPRRVQELRPELERIVDELLDRLATQPSPIDLVAEYTSQLPALMVSHLLGIPYEEASKIDHWTRKQSDQTVSAGEVQTAISELKAYTAEKVTKARENPGNDLLSALVHDHTDVLSDEESGGLVFSIITASLDTTARFSTLVILTLLRNAEQRAIMQEAGGISEANIDELIRYLSPAPAAQWRYITEDLEIGEKSLKAGERVQVSLLAANWDPELVGDHPELDLRRKPIPHVAFGYGMHQCPGQHLARLEVSILVSKLFDRYPGLRLAEDIDDLEWLKDDLLYATRTLPVTW</sequence>
<evidence type="ECO:0000256" key="3">
    <source>
        <dbReference type="SAM" id="MobiDB-lite"/>
    </source>
</evidence>
<feature type="region of interest" description="Disordered" evidence="3">
    <location>
        <begin position="1"/>
        <end position="36"/>
    </location>
</feature>
<organism evidence="4 5">
    <name type="scientific">Paenarthrobacter aromaticivorans</name>
    <dbReference type="NCBI Taxonomy" id="2849150"/>
    <lineage>
        <taxon>Bacteria</taxon>
        <taxon>Bacillati</taxon>
        <taxon>Actinomycetota</taxon>
        <taxon>Actinomycetes</taxon>
        <taxon>Micrococcales</taxon>
        <taxon>Micrococcaceae</taxon>
        <taxon>Paenarthrobacter</taxon>
    </lineage>
</organism>
<keyword evidence="2" id="KW-0560">Oxidoreductase</keyword>
<dbReference type="PROSITE" id="PS00086">
    <property type="entry name" value="CYTOCHROME_P450"/>
    <property type="match status" value="1"/>
</dbReference>
<dbReference type="PANTHER" id="PTHR46696:SF6">
    <property type="entry name" value="P450, PUTATIVE (EUROFUNG)-RELATED"/>
    <property type="match status" value="1"/>
</dbReference>
<dbReference type="EMBL" id="JAHOPC010000002">
    <property type="protein sequence ID" value="MBU8865642.1"/>
    <property type="molecule type" value="Genomic_DNA"/>
</dbReference>
<evidence type="ECO:0000313" key="4">
    <source>
        <dbReference type="EMBL" id="MBU8865642.1"/>
    </source>
</evidence>
<comment type="caution">
    <text evidence="4">The sequence shown here is derived from an EMBL/GenBank/DDBJ whole genome shotgun (WGS) entry which is preliminary data.</text>
</comment>
<dbReference type="Proteomes" id="UP000824166">
    <property type="component" value="Unassembled WGS sequence"/>
</dbReference>
<name>A0ABS6I5E0_9MICC</name>
<gene>
    <name evidence="4" type="ORF">KSW38_04980</name>
</gene>
<feature type="compositionally biased region" description="Polar residues" evidence="3">
    <location>
        <begin position="1"/>
        <end position="11"/>
    </location>
</feature>
<keyword evidence="2" id="KW-0479">Metal-binding</keyword>
<evidence type="ECO:0000256" key="2">
    <source>
        <dbReference type="RuleBase" id="RU000461"/>
    </source>
</evidence>
<keyword evidence="5" id="KW-1185">Reference proteome</keyword>
<reference evidence="4 5" key="1">
    <citation type="submission" date="2021-06" db="EMBL/GenBank/DDBJ databases">
        <authorList>
            <person name="Jeong J.W."/>
        </authorList>
    </citation>
    <scope>NUCLEOTIDE SEQUENCE [LARGE SCALE GENOMIC DNA]</scope>
    <source>
        <strain evidence="4 5">MMS21-TAE1-1</strain>
    </source>
</reference>
<evidence type="ECO:0000256" key="1">
    <source>
        <dbReference type="ARBA" id="ARBA00010617"/>
    </source>
</evidence>
<proteinExistence type="inferred from homology"/>
<evidence type="ECO:0000313" key="5">
    <source>
        <dbReference type="Proteomes" id="UP000824166"/>
    </source>
</evidence>
<keyword evidence="2" id="KW-0349">Heme</keyword>
<comment type="similarity">
    <text evidence="1 2">Belongs to the cytochrome P450 family.</text>
</comment>
<dbReference type="Pfam" id="PF00067">
    <property type="entry name" value="p450"/>
    <property type="match status" value="1"/>
</dbReference>
<dbReference type="InterPro" id="IPR001128">
    <property type="entry name" value="Cyt_P450"/>
</dbReference>
<accession>A0ABS6I5E0</accession>
<dbReference type="InterPro" id="IPR017972">
    <property type="entry name" value="Cyt_P450_CS"/>
</dbReference>
<dbReference type="PANTHER" id="PTHR46696">
    <property type="entry name" value="P450, PUTATIVE (EUROFUNG)-RELATED"/>
    <property type="match status" value="1"/>
</dbReference>
<dbReference type="RefSeq" id="WP_216923391.1">
    <property type="nucleotide sequence ID" value="NZ_JAHOPC010000002.1"/>
</dbReference>